<reference evidence="2 3" key="1">
    <citation type="journal article" date="2018" name="Sci. Data">
        <title>The draft genome sequence of cork oak.</title>
        <authorList>
            <person name="Ramos A.M."/>
            <person name="Usie A."/>
            <person name="Barbosa P."/>
            <person name="Barros P.M."/>
            <person name="Capote T."/>
            <person name="Chaves I."/>
            <person name="Simoes F."/>
            <person name="Abreu I."/>
            <person name="Carrasquinho I."/>
            <person name="Faro C."/>
            <person name="Guimaraes J.B."/>
            <person name="Mendonca D."/>
            <person name="Nobrega F."/>
            <person name="Rodrigues L."/>
            <person name="Saibo N.J.M."/>
            <person name="Varela M.C."/>
            <person name="Egas C."/>
            <person name="Matos J."/>
            <person name="Miguel C.M."/>
            <person name="Oliveira M.M."/>
            <person name="Ricardo C.P."/>
            <person name="Goncalves S."/>
        </authorList>
    </citation>
    <scope>NUCLEOTIDE SEQUENCE [LARGE SCALE GENOMIC DNA]</scope>
    <source>
        <strain evidence="3">cv. HL8</strain>
    </source>
</reference>
<evidence type="ECO:0000256" key="1">
    <source>
        <dbReference type="SAM" id="Phobius"/>
    </source>
</evidence>
<dbReference type="AlphaFoldDB" id="A0AAW0IKV4"/>
<name>A0AAW0IKV4_QUESU</name>
<keyword evidence="1" id="KW-0472">Membrane</keyword>
<keyword evidence="1" id="KW-0812">Transmembrane</keyword>
<dbReference type="EMBL" id="PKMF04001047">
    <property type="protein sequence ID" value="KAK7814944.1"/>
    <property type="molecule type" value="Genomic_DNA"/>
</dbReference>
<sequence>MVNNNDSDVVDVGGVGHHCGYTYHLLFLYYSCFFPFLFQNYDSENDSEDDSERPSIGAISDVALVDDVVQYKFGEKSSVSLLSSGFSDVTFKSYNGYVEKDSQQKL</sequence>
<keyword evidence="3" id="KW-1185">Reference proteome</keyword>
<accession>A0AAW0IKV4</accession>
<protein>
    <submittedName>
        <fullName evidence="2">Uncharacterized protein</fullName>
    </submittedName>
</protein>
<evidence type="ECO:0000313" key="3">
    <source>
        <dbReference type="Proteomes" id="UP000237347"/>
    </source>
</evidence>
<proteinExistence type="predicted"/>
<keyword evidence="1" id="KW-1133">Transmembrane helix</keyword>
<comment type="caution">
    <text evidence="2">The sequence shown here is derived from an EMBL/GenBank/DDBJ whole genome shotgun (WGS) entry which is preliminary data.</text>
</comment>
<dbReference type="Proteomes" id="UP000237347">
    <property type="component" value="Unassembled WGS sequence"/>
</dbReference>
<gene>
    <name evidence="2" type="ORF">CFP56_002371</name>
</gene>
<organism evidence="2 3">
    <name type="scientific">Quercus suber</name>
    <name type="common">Cork oak</name>
    <dbReference type="NCBI Taxonomy" id="58331"/>
    <lineage>
        <taxon>Eukaryota</taxon>
        <taxon>Viridiplantae</taxon>
        <taxon>Streptophyta</taxon>
        <taxon>Embryophyta</taxon>
        <taxon>Tracheophyta</taxon>
        <taxon>Spermatophyta</taxon>
        <taxon>Magnoliopsida</taxon>
        <taxon>eudicotyledons</taxon>
        <taxon>Gunneridae</taxon>
        <taxon>Pentapetalae</taxon>
        <taxon>rosids</taxon>
        <taxon>fabids</taxon>
        <taxon>Fagales</taxon>
        <taxon>Fagaceae</taxon>
        <taxon>Quercus</taxon>
    </lineage>
</organism>
<evidence type="ECO:0000313" key="2">
    <source>
        <dbReference type="EMBL" id="KAK7814944.1"/>
    </source>
</evidence>
<feature type="transmembrane region" description="Helical" evidence="1">
    <location>
        <begin position="20"/>
        <end position="38"/>
    </location>
</feature>